<organism evidence="6">
    <name type="scientific">marine sediment metagenome</name>
    <dbReference type="NCBI Taxonomy" id="412755"/>
    <lineage>
        <taxon>unclassified sequences</taxon>
        <taxon>metagenomes</taxon>
        <taxon>ecological metagenomes</taxon>
    </lineage>
</organism>
<dbReference type="Gene3D" id="3.20.20.70">
    <property type="entry name" value="Aldolase class I"/>
    <property type="match status" value="1"/>
</dbReference>
<keyword evidence="3" id="KW-0408">Iron</keyword>
<dbReference type="InterPro" id="IPR050377">
    <property type="entry name" value="Radical_SAM_PqqE_MftC-like"/>
</dbReference>
<dbReference type="PANTHER" id="PTHR11228:SF7">
    <property type="entry name" value="PQQA PEPTIDE CYCLASE"/>
    <property type="match status" value="1"/>
</dbReference>
<evidence type="ECO:0000256" key="3">
    <source>
        <dbReference type="ARBA" id="ARBA00023004"/>
    </source>
</evidence>
<keyword evidence="1" id="KW-0949">S-adenosyl-L-methionine</keyword>
<dbReference type="GO" id="GO:0003824">
    <property type="term" value="F:catalytic activity"/>
    <property type="evidence" value="ECO:0007669"/>
    <property type="project" value="InterPro"/>
</dbReference>
<accession>X0V645</accession>
<dbReference type="SFLD" id="SFLDS00029">
    <property type="entry name" value="Radical_SAM"/>
    <property type="match status" value="1"/>
</dbReference>
<name>X0V645_9ZZZZ</name>
<dbReference type="Pfam" id="PF04055">
    <property type="entry name" value="Radical_SAM"/>
    <property type="match status" value="1"/>
</dbReference>
<protein>
    <recommendedName>
        <fullName evidence="5">Radical SAM core domain-containing protein</fullName>
    </recommendedName>
</protein>
<gene>
    <name evidence="6" type="ORF">S01H1_26317</name>
</gene>
<evidence type="ECO:0000259" key="5">
    <source>
        <dbReference type="Pfam" id="PF04055"/>
    </source>
</evidence>
<comment type="caution">
    <text evidence="6">The sequence shown here is derived from an EMBL/GenBank/DDBJ whole genome shotgun (WGS) entry which is preliminary data.</text>
</comment>
<dbReference type="GO" id="GO:0046872">
    <property type="term" value="F:metal ion binding"/>
    <property type="evidence" value="ECO:0007669"/>
    <property type="project" value="UniProtKB-KW"/>
</dbReference>
<evidence type="ECO:0000313" key="6">
    <source>
        <dbReference type="EMBL" id="GAF96115.1"/>
    </source>
</evidence>
<evidence type="ECO:0000256" key="4">
    <source>
        <dbReference type="ARBA" id="ARBA00023014"/>
    </source>
</evidence>
<dbReference type="EMBL" id="BARS01015944">
    <property type="protein sequence ID" value="GAF96115.1"/>
    <property type="molecule type" value="Genomic_DNA"/>
</dbReference>
<dbReference type="GO" id="GO:0051536">
    <property type="term" value="F:iron-sulfur cluster binding"/>
    <property type="evidence" value="ECO:0007669"/>
    <property type="project" value="UniProtKB-KW"/>
</dbReference>
<evidence type="ECO:0000256" key="2">
    <source>
        <dbReference type="ARBA" id="ARBA00022723"/>
    </source>
</evidence>
<evidence type="ECO:0000256" key="1">
    <source>
        <dbReference type="ARBA" id="ARBA00022691"/>
    </source>
</evidence>
<dbReference type="CDD" id="cd01335">
    <property type="entry name" value="Radical_SAM"/>
    <property type="match status" value="1"/>
</dbReference>
<feature type="domain" description="Radical SAM core" evidence="5">
    <location>
        <begin position="15"/>
        <end position="167"/>
    </location>
</feature>
<dbReference type="SUPFAM" id="SSF102114">
    <property type="entry name" value="Radical SAM enzymes"/>
    <property type="match status" value="1"/>
</dbReference>
<feature type="non-terminal residue" evidence="6">
    <location>
        <position position="269"/>
    </location>
</feature>
<dbReference type="InterPro" id="IPR058240">
    <property type="entry name" value="rSAM_sf"/>
</dbReference>
<proteinExistence type="predicted"/>
<dbReference type="PANTHER" id="PTHR11228">
    <property type="entry name" value="RADICAL SAM DOMAIN PROTEIN"/>
    <property type="match status" value="1"/>
</dbReference>
<keyword evidence="2" id="KW-0479">Metal-binding</keyword>
<dbReference type="SFLD" id="SFLDG01067">
    <property type="entry name" value="SPASM/twitch_domain_containing"/>
    <property type="match status" value="1"/>
</dbReference>
<sequence>MLKRLNEVKQVQTGITTRCNSHCRFCFREELLRSKNGHEMLFKDNPYDLPFDIYKRIFLDTKLTDVQFCGNKGDAIFHPEFNKILDYTIDQGVFISLATNGSAFSENWWRELGKRMKGEVTFAIDGIDEDTHAIYRGTSFVKVLKNMMAFIQGGGRARWQFIVFKHNEHQLKEAKEQSKKMGCQQFITVISRFYDDIIQRPSIVKTKRELYREGNSIFDKYPNIKKHIPSKITCQWIKMKRVYMSSRGRIYPCCYIPCNTHDWYTAPRY</sequence>
<reference evidence="6" key="1">
    <citation type="journal article" date="2014" name="Front. Microbiol.">
        <title>High frequency of phylogenetically diverse reductive dehalogenase-homologous genes in deep subseafloor sedimentary metagenomes.</title>
        <authorList>
            <person name="Kawai M."/>
            <person name="Futagami T."/>
            <person name="Toyoda A."/>
            <person name="Takaki Y."/>
            <person name="Nishi S."/>
            <person name="Hori S."/>
            <person name="Arai W."/>
            <person name="Tsubouchi T."/>
            <person name="Morono Y."/>
            <person name="Uchiyama I."/>
            <person name="Ito T."/>
            <person name="Fujiyama A."/>
            <person name="Inagaki F."/>
            <person name="Takami H."/>
        </authorList>
    </citation>
    <scope>NUCLEOTIDE SEQUENCE</scope>
    <source>
        <strain evidence="6">Expedition CK06-06</strain>
    </source>
</reference>
<keyword evidence="4" id="KW-0411">Iron-sulfur</keyword>
<dbReference type="InterPro" id="IPR013785">
    <property type="entry name" value="Aldolase_TIM"/>
</dbReference>
<dbReference type="AlphaFoldDB" id="X0V645"/>
<dbReference type="InterPro" id="IPR007197">
    <property type="entry name" value="rSAM"/>
</dbReference>